<evidence type="ECO:0000256" key="3">
    <source>
        <dbReference type="ARBA" id="ARBA00022679"/>
    </source>
</evidence>
<dbReference type="PANTHER" id="PTHR10815:SF13">
    <property type="entry name" value="METHYLATED-DNA--PROTEIN-CYSTEINE METHYLTRANSFERASE"/>
    <property type="match status" value="1"/>
</dbReference>
<evidence type="ECO:0000256" key="1">
    <source>
        <dbReference type="ARBA" id="ARBA00001286"/>
    </source>
</evidence>
<feature type="domain" description="Methylated-DNA-[protein]-cysteine S-methyltransferase DNA binding" evidence="7">
    <location>
        <begin position="91"/>
        <end position="172"/>
    </location>
</feature>
<keyword evidence="5" id="KW-0234">DNA repair</keyword>
<dbReference type="InterPro" id="IPR036388">
    <property type="entry name" value="WH-like_DNA-bd_sf"/>
</dbReference>
<dbReference type="AlphaFoldDB" id="A0A1W2AD97"/>
<dbReference type="SUPFAM" id="SSF53155">
    <property type="entry name" value="Methylated DNA-protein cysteine methyltransferase domain"/>
    <property type="match status" value="1"/>
</dbReference>
<keyword evidence="4" id="KW-0227">DNA damage</keyword>
<comment type="catalytic activity">
    <reaction evidence="6">
        <text>a 6-O-methyl-2'-deoxyguanosine in DNA + L-cysteinyl-[protein] = S-methyl-L-cysteinyl-[protein] + a 2'-deoxyguanosine in DNA</text>
        <dbReference type="Rhea" id="RHEA:24000"/>
        <dbReference type="Rhea" id="RHEA-COMP:10131"/>
        <dbReference type="Rhea" id="RHEA-COMP:10132"/>
        <dbReference type="Rhea" id="RHEA-COMP:11367"/>
        <dbReference type="Rhea" id="RHEA-COMP:11368"/>
        <dbReference type="ChEBI" id="CHEBI:29950"/>
        <dbReference type="ChEBI" id="CHEBI:82612"/>
        <dbReference type="ChEBI" id="CHEBI:85445"/>
        <dbReference type="ChEBI" id="CHEBI:85448"/>
        <dbReference type="EC" id="2.1.1.63"/>
    </reaction>
</comment>
<dbReference type="OrthoDB" id="9802228at2"/>
<evidence type="ECO:0000313" key="8">
    <source>
        <dbReference type="EMBL" id="SMC58462.1"/>
    </source>
</evidence>
<organism evidence="8 9">
    <name type="scientific">Polynucleobacter kasalickyi</name>
    <dbReference type="NCBI Taxonomy" id="1938817"/>
    <lineage>
        <taxon>Bacteria</taxon>
        <taxon>Pseudomonadati</taxon>
        <taxon>Pseudomonadota</taxon>
        <taxon>Betaproteobacteria</taxon>
        <taxon>Burkholderiales</taxon>
        <taxon>Burkholderiaceae</taxon>
        <taxon>Polynucleobacter</taxon>
    </lineage>
</organism>
<keyword evidence="2 8" id="KW-0489">Methyltransferase</keyword>
<evidence type="ECO:0000256" key="2">
    <source>
        <dbReference type="ARBA" id="ARBA00022603"/>
    </source>
</evidence>
<dbReference type="InterPro" id="IPR001497">
    <property type="entry name" value="MethylDNA_cys_MeTrfase_AS"/>
</dbReference>
<sequence length="176" mass="19664">MTKKSLLKNKDNDFIEEWATVMQAPFGKLGVRTSFTEGSLFISEVLYISQLEPLISPKNELAQSFCDQAESYFMDPNFQFHLPMLLRGTVFQRKVWDLIDSIPVGQVKTYGHVAQELGSGPRAVGGACGANPYPLIVPCHRVVAQSGIGGFAQEDEQGYHRNIKTWLLKHEGLSFD</sequence>
<dbReference type="NCBIfam" id="TIGR00589">
    <property type="entry name" value="ogt"/>
    <property type="match status" value="1"/>
</dbReference>
<dbReference type="GO" id="GO:0032259">
    <property type="term" value="P:methylation"/>
    <property type="evidence" value="ECO:0007669"/>
    <property type="project" value="UniProtKB-KW"/>
</dbReference>
<name>A0A1W2AD97_9BURK</name>
<keyword evidence="9" id="KW-1185">Reference proteome</keyword>
<dbReference type="InterPro" id="IPR036631">
    <property type="entry name" value="MGMT_N_sf"/>
</dbReference>
<evidence type="ECO:0000313" key="9">
    <source>
        <dbReference type="Proteomes" id="UP000192708"/>
    </source>
</evidence>
<evidence type="ECO:0000256" key="4">
    <source>
        <dbReference type="ARBA" id="ARBA00022763"/>
    </source>
</evidence>
<comment type="catalytic activity">
    <reaction evidence="1">
        <text>a 4-O-methyl-thymidine in DNA + L-cysteinyl-[protein] = a thymidine in DNA + S-methyl-L-cysteinyl-[protein]</text>
        <dbReference type="Rhea" id="RHEA:53428"/>
        <dbReference type="Rhea" id="RHEA-COMP:10131"/>
        <dbReference type="Rhea" id="RHEA-COMP:10132"/>
        <dbReference type="Rhea" id="RHEA-COMP:13555"/>
        <dbReference type="Rhea" id="RHEA-COMP:13556"/>
        <dbReference type="ChEBI" id="CHEBI:29950"/>
        <dbReference type="ChEBI" id="CHEBI:82612"/>
        <dbReference type="ChEBI" id="CHEBI:137386"/>
        <dbReference type="ChEBI" id="CHEBI:137387"/>
        <dbReference type="EC" id="2.1.1.63"/>
    </reaction>
</comment>
<accession>A0A1W2AD97</accession>
<dbReference type="EMBL" id="FWXJ01000008">
    <property type="protein sequence ID" value="SMC58462.1"/>
    <property type="molecule type" value="Genomic_DNA"/>
</dbReference>
<dbReference type="PANTHER" id="PTHR10815">
    <property type="entry name" value="METHYLATED-DNA--PROTEIN-CYSTEINE METHYLTRANSFERASE"/>
    <property type="match status" value="1"/>
</dbReference>
<keyword evidence="3 8" id="KW-0808">Transferase</keyword>
<dbReference type="Proteomes" id="UP000192708">
    <property type="component" value="Unassembled WGS sequence"/>
</dbReference>
<dbReference type="RefSeq" id="WP_084283723.1">
    <property type="nucleotide sequence ID" value="NZ_FWXJ01000008.1"/>
</dbReference>
<dbReference type="GO" id="GO:0003908">
    <property type="term" value="F:methylated-DNA-[protein]-cysteine S-methyltransferase activity"/>
    <property type="evidence" value="ECO:0007669"/>
    <property type="project" value="UniProtKB-EC"/>
</dbReference>
<protein>
    <submittedName>
        <fullName evidence="8">Methylated-DNA-[protein]-cysteine S-methyltransferase</fullName>
    </submittedName>
</protein>
<evidence type="ECO:0000259" key="7">
    <source>
        <dbReference type="Pfam" id="PF01035"/>
    </source>
</evidence>
<dbReference type="GO" id="GO:0006281">
    <property type="term" value="P:DNA repair"/>
    <property type="evidence" value="ECO:0007669"/>
    <property type="project" value="UniProtKB-KW"/>
</dbReference>
<evidence type="ECO:0000256" key="6">
    <source>
        <dbReference type="ARBA" id="ARBA00049348"/>
    </source>
</evidence>
<dbReference type="SUPFAM" id="SSF46767">
    <property type="entry name" value="Methylated DNA-protein cysteine methyltransferase, C-terminal domain"/>
    <property type="match status" value="1"/>
</dbReference>
<dbReference type="Gene3D" id="1.10.10.10">
    <property type="entry name" value="Winged helix-like DNA-binding domain superfamily/Winged helix DNA-binding domain"/>
    <property type="match status" value="1"/>
</dbReference>
<dbReference type="InterPro" id="IPR036217">
    <property type="entry name" value="MethylDNA_cys_MeTrfase_DNAb"/>
</dbReference>
<dbReference type="STRING" id="1938817.SAMN06296008_10875"/>
<dbReference type="InterPro" id="IPR014048">
    <property type="entry name" value="MethylDNA_cys_MeTrfase_DNA-bd"/>
</dbReference>
<proteinExistence type="predicted"/>
<dbReference type="Pfam" id="PF01035">
    <property type="entry name" value="DNA_binding_1"/>
    <property type="match status" value="1"/>
</dbReference>
<evidence type="ECO:0000256" key="5">
    <source>
        <dbReference type="ARBA" id="ARBA00023204"/>
    </source>
</evidence>
<gene>
    <name evidence="8" type="ORF">SAMN06296008_10875</name>
</gene>
<reference evidence="8 9" key="1">
    <citation type="submission" date="2017-04" db="EMBL/GenBank/DDBJ databases">
        <authorList>
            <person name="Afonso C.L."/>
            <person name="Miller P.J."/>
            <person name="Scott M.A."/>
            <person name="Spackman E."/>
            <person name="Goraichik I."/>
            <person name="Dimitrov K.M."/>
            <person name="Suarez D.L."/>
            <person name="Swayne D.E."/>
        </authorList>
    </citation>
    <scope>NUCLEOTIDE SEQUENCE [LARGE SCALE GENOMIC DNA]</scope>
    <source>
        <strain evidence="8 9">VK13</strain>
    </source>
</reference>
<dbReference type="CDD" id="cd06445">
    <property type="entry name" value="ATase"/>
    <property type="match status" value="1"/>
</dbReference>
<dbReference type="PROSITE" id="PS00374">
    <property type="entry name" value="MGMT"/>
    <property type="match status" value="1"/>
</dbReference>